<dbReference type="GO" id="GO:0000492">
    <property type="term" value="P:box C/D snoRNP assembly"/>
    <property type="evidence" value="ECO:0007669"/>
    <property type="project" value="InterPro"/>
</dbReference>
<feature type="compositionally biased region" description="Polar residues" evidence="1">
    <location>
        <begin position="46"/>
        <end position="55"/>
    </location>
</feature>
<keyword evidence="3" id="KW-1185">Reference proteome</keyword>
<name>A0A9P4HRF4_9PEZI</name>
<evidence type="ECO:0000256" key="1">
    <source>
        <dbReference type="SAM" id="MobiDB-lite"/>
    </source>
</evidence>
<dbReference type="Proteomes" id="UP000799776">
    <property type="component" value="Unassembled WGS sequence"/>
</dbReference>
<feature type="compositionally biased region" description="Low complexity" evidence="1">
    <location>
        <begin position="56"/>
        <end position="77"/>
    </location>
</feature>
<gene>
    <name evidence="2" type="ORF">K490DRAFT_69252</name>
</gene>
<evidence type="ECO:0000313" key="2">
    <source>
        <dbReference type="EMBL" id="KAF2083990.1"/>
    </source>
</evidence>
<dbReference type="Pfam" id="PF15370">
    <property type="entry name" value="NOPCHAP1"/>
    <property type="match status" value="1"/>
</dbReference>
<feature type="region of interest" description="Disordered" evidence="1">
    <location>
        <begin position="180"/>
        <end position="248"/>
    </location>
</feature>
<organism evidence="2 3">
    <name type="scientific">Saccharata proteae CBS 121410</name>
    <dbReference type="NCBI Taxonomy" id="1314787"/>
    <lineage>
        <taxon>Eukaryota</taxon>
        <taxon>Fungi</taxon>
        <taxon>Dikarya</taxon>
        <taxon>Ascomycota</taxon>
        <taxon>Pezizomycotina</taxon>
        <taxon>Dothideomycetes</taxon>
        <taxon>Dothideomycetes incertae sedis</taxon>
        <taxon>Botryosphaeriales</taxon>
        <taxon>Saccharataceae</taxon>
        <taxon>Saccharata</taxon>
    </lineage>
</organism>
<reference evidence="2" key="1">
    <citation type="journal article" date="2020" name="Stud. Mycol.">
        <title>101 Dothideomycetes genomes: a test case for predicting lifestyles and emergence of pathogens.</title>
        <authorList>
            <person name="Haridas S."/>
            <person name="Albert R."/>
            <person name="Binder M."/>
            <person name="Bloem J."/>
            <person name="Labutti K."/>
            <person name="Salamov A."/>
            <person name="Andreopoulos B."/>
            <person name="Baker S."/>
            <person name="Barry K."/>
            <person name="Bills G."/>
            <person name="Bluhm B."/>
            <person name="Cannon C."/>
            <person name="Castanera R."/>
            <person name="Culley D."/>
            <person name="Daum C."/>
            <person name="Ezra D."/>
            <person name="Gonzalez J."/>
            <person name="Henrissat B."/>
            <person name="Kuo A."/>
            <person name="Liang C."/>
            <person name="Lipzen A."/>
            <person name="Lutzoni F."/>
            <person name="Magnuson J."/>
            <person name="Mondo S."/>
            <person name="Nolan M."/>
            <person name="Ohm R."/>
            <person name="Pangilinan J."/>
            <person name="Park H.-J."/>
            <person name="Ramirez L."/>
            <person name="Alfaro M."/>
            <person name="Sun H."/>
            <person name="Tritt A."/>
            <person name="Yoshinaga Y."/>
            <person name="Zwiers L.-H."/>
            <person name="Turgeon B."/>
            <person name="Goodwin S."/>
            <person name="Spatafora J."/>
            <person name="Crous P."/>
            <person name="Grigoriev I."/>
        </authorList>
    </citation>
    <scope>NUCLEOTIDE SEQUENCE</scope>
    <source>
        <strain evidence="2">CBS 121410</strain>
    </source>
</reference>
<dbReference type="PANTHER" id="PTHR38489:SF1">
    <property type="entry name" value="HISTONE CHAPERONE DOMAIN-CONTAINING PROTEIN"/>
    <property type="match status" value="1"/>
</dbReference>
<dbReference type="EMBL" id="ML978749">
    <property type="protein sequence ID" value="KAF2083990.1"/>
    <property type="molecule type" value="Genomic_DNA"/>
</dbReference>
<feature type="region of interest" description="Disordered" evidence="1">
    <location>
        <begin position="1"/>
        <end position="112"/>
    </location>
</feature>
<feature type="compositionally biased region" description="Basic and acidic residues" evidence="1">
    <location>
        <begin position="184"/>
        <end position="193"/>
    </location>
</feature>
<dbReference type="OrthoDB" id="1112980at2759"/>
<dbReference type="AlphaFoldDB" id="A0A9P4HRF4"/>
<accession>A0A9P4HRF4</accession>
<dbReference type="PANTHER" id="PTHR38489">
    <property type="entry name" value="HISTONE CHAPERONE DOMAIN-CONTAINING PROTEIN"/>
    <property type="match status" value="1"/>
</dbReference>
<dbReference type="InterPro" id="IPR027921">
    <property type="entry name" value="NOPCHAP1"/>
</dbReference>
<protein>
    <submittedName>
        <fullName evidence="2">Uncharacterized protein</fullName>
    </submittedName>
</protein>
<evidence type="ECO:0000313" key="3">
    <source>
        <dbReference type="Proteomes" id="UP000799776"/>
    </source>
</evidence>
<comment type="caution">
    <text evidence="2">The sequence shown here is derived from an EMBL/GenBank/DDBJ whole genome shotgun (WGS) entry which is preliminary data.</text>
</comment>
<feature type="compositionally biased region" description="Acidic residues" evidence="1">
    <location>
        <begin position="78"/>
        <end position="89"/>
    </location>
</feature>
<sequence length="248" mass="26622">MVSSSSPRKRLSAELNPTDLPLRNTRRKPSPPPSSTTTSSVAASEDTPNSTTEATEYSGDSDSSTLSASSPEPSSSSSDEDSSDEESDVESNKAASNITSLPLPPNRQARQQMYRETEATLAADRVSLRERLHTFLPQLAAANASLEEDRAAGRLEDRVFDAVKDGEEMEGKQYIEMNLGLGVLEEKDPNKMDDSDEDDDEDDEMDQTMAGAGDSSASAQKEKDVMGKLLGQKGRKPGGGGIEEVSDQ</sequence>
<proteinExistence type="predicted"/>
<feature type="compositionally biased region" description="Acidic residues" evidence="1">
    <location>
        <begin position="194"/>
        <end position="206"/>
    </location>
</feature>